<name>A0A7X0AWS7_9PROT</name>
<evidence type="ECO:0000313" key="6">
    <source>
        <dbReference type="Proteomes" id="UP000539175"/>
    </source>
</evidence>
<dbReference type="GO" id="GO:0009288">
    <property type="term" value="C:bacterial-type flagellum"/>
    <property type="evidence" value="ECO:0007669"/>
    <property type="project" value="UniProtKB-SubCell"/>
</dbReference>
<comment type="similarity">
    <text evidence="2">Belongs to the bacterial flagellin family.</text>
</comment>
<evidence type="ECO:0000259" key="4">
    <source>
        <dbReference type="Pfam" id="PF00700"/>
    </source>
</evidence>
<dbReference type="Pfam" id="PF00700">
    <property type="entry name" value="Flagellin_C"/>
    <property type="match status" value="1"/>
</dbReference>
<dbReference type="Gene3D" id="1.20.1330.10">
    <property type="entry name" value="f41 fragment of flagellin, N-terminal domain"/>
    <property type="match status" value="1"/>
</dbReference>
<dbReference type="AlphaFoldDB" id="A0A7X0AWS7"/>
<dbReference type="RefSeq" id="WP_184800135.1">
    <property type="nucleotide sequence ID" value="NZ_JACIIZ010000005.1"/>
</dbReference>
<keyword evidence="6" id="KW-1185">Reference proteome</keyword>
<organism evidence="5 6">
    <name type="scientific">Nitrospirillum iridis</name>
    <dbReference type="NCBI Taxonomy" id="765888"/>
    <lineage>
        <taxon>Bacteria</taxon>
        <taxon>Pseudomonadati</taxon>
        <taxon>Pseudomonadota</taxon>
        <taxon>Alphaproteobacteria</taxon>
        <taxon>Rhodospirillales</taxon>
        <taxon>Azospirillaceae</taxon>
        <taxon>Nitrospirillum</taxon>
    </lineage>
</organism>
<dbReference type="InterPro" id="IPR046358">
    <property type="entry name" value="Flagellin_C"/>
</dbReference>
<comment type="subcellular location">
    <subcellularLocation>
        <location evidence="1">Bacterial flagellum</location>
    </subcellularLocation>
</comment>
<sequence length="306" mass="31879">MNRISTSGAHNALVQYMLKNESALNSAQVQESTSTKSTTYAGLASTGLDGNVKLLVNLESEVSYSSTLIANADAAVTKIDAIASDITSISDIATSLKTAISEAMSTDETSRSTYQEEASGWLSDVASILNDTYGGQYIFGGSDTTHAPVSVDSATYGALTSSSDADTSYYSGNDTLASVRVSSSQTISYGVTADDPSIEKLMRALNMISNTTPLDDDTLTSALDLVNTASSGLSDIGQTLSDTSSRIQTASSHLSDINSFASDQSSDIKSVDLAEVSTTVSTLQTSLEATMQAIAASQKMSLVNYL</sequence>
<dbReference type="GO" id="GO:0005198">
    <property type="term" value="F:structural molecule activity"/>
    <property type="evidence" value="ECO:0007669"/>
    <property type="project" value="InterPro"/>
</dbReference>
<evidence type="ECO:0000256" key="1">
    <source>
        <dbReference type="ARBA" id="ARBA00004365"/>
    </source>
</evidence>
<dbReference type="PANTHER" id="PTHR42792">
    <property type="entry name" value="FLAGELLIN"/>
    <property type="match status" value="1"/>
</dbReference>
<keyword evidence="5" id="KW-0969">Cilium</keyword>
<keyword evidence="5" id="KW-0282">Flagellum</keyword>
<evidence type="ECO:0000313" key="5">
    <source>
        <dbReference type="EMBL" id="MBB6251553.1"/>
    </source>
</evidence>
<dbReference type="SUPFAM" id="SSF64518">
    <property type="entry name" value="Phase 1 flagellin"/>
    <property type="match status" value="1"/>
</dbReference>
<feature type="domain" description="Flagellin C-terminal" evidence="4">
    <location>
        <begin position="223"/>
        <end position="306"/>
    </location>
</feature>
<keyword evidence="3" id="KW-0975">Bacterial flagellum</keyword>
<keyword evidence="5" id="KW-0966">Cell projection</keyword>
<dbReference type="EMBL" id="JACIIZ010000005">
    <property type="protein sequence ID" value="MBB6251553.1"/>
    <property type="molecule type" value="Genomic_DNA"/>
</dbReference>
<proteinExistence type="inferred from homology"/>
<comment type="caution">
    <text evidence="5">The sequence shown here is derived from an EMBL/GenBank/DDBJ whole genome shotgun (WGS) entry which is preliminary data.</text>
</comment>
<reference evidence="5 6" key="1">
    <citation type="submission" date="2020-08" db="EMBL/GenBank/DDBJ databases">
        <title>Genomic Encyclopedia of Type Strains, Phase IV (KMG-IV): sequencing the most valuable type-strain genomes for metagenomic binning, comparative biology and taxonomic classification.</title>
        <authorList>
            <person name="Goeker M."/>
        </authorList>
    </citation>
    <scope>NUCLEOTIDE SEQUENCE [LARGE SCALE GENOMIC DNA]</scope>
    <source>
        <strain evidence="5 6">DSM 22198</strain>
    </source>
</reference>
<dbReference type="Proteomes" id="UP000539175">
    <property type="component" value="Unassembled WGS sequence"/>
</dbReference>
<dbReference type="InterPro" id="IPR001492">
    <property type="entry name" value="Flagellin"/>
</dbReference>
<protein>
    <submittedName>
        <fullName evidence="5">Flagellar hook-associated protein 3 FlgL</fullName>
    </submittedName>
</protein>
<dbReference type="NCBIfam" id="NF006489">
    <property type="entry name" value="PRK08913.1"/>
    <property type="match status" value="1"/>
</dbReference>
<evidence type="ECO:0000256" key="2">
    <source>
        <dbReference type="ARBA" id="ARBA00005709"/>
    </source>
</evidence>
<accession>A0A7X0AWS7</accession>
<dbReference type="PANTHER" id="PTHR42792:SF1">
    <property type="entry name" value="FLAGELLAR HOOK-ASSOCIATED PROTEIN 3"/>
    <property type="match status" value="1"/>
</dbReference>
<evidence type="ECO:0000256" key="3">
    <source>
        <dbReference type="ARBA" id="ARBA00023143"/>
    </source>
</evidence>
<gene>
    <name evidence="5" type="ORF">FHS74_002104</name>
</gene>